<proteinExistence type="predicted"/>
<reference evidence="1" key="1">
    <citation type="submission" date="2018-05" db="EMBL/GenBank/DDBJ databases">
        <authorList>
            <person name="Lanie J.A."/>
            <person name="Ng W.-L."/>
            <person name="Kazmierczak K.M."/>
            <person name="Andrzejewski T.M."/>
            <person name="Davidsen T.M."/>
            <person name="Wayne K.J."/>
            <person name="Tettelin H."/>
            <person name="Glass J.I."/>
            <person name="Rusch D."/>
            <person name="Podicherti R."/>
            <person name="Tsui H.-C.T."/>
            <person name="Winkler M.E."/>
        </authorList>
    </citation>
    <scope>NUCLEOTIDE SEQUENCE</scope>
</reference>
<dbReference type="AlphaFoldDB" id="A0A382XRE5"/>
<protein>
    <submittedName>
        <fullName evidence="1">Uncharacterized protein</fullName>
    </submittedName>
</protein>
<evidence type="ECO:0000313" key="1">
    <source>
        <dbReference type="EMBL" id="SVD73419.1"/>
    </source>
</evidence>
<sequence length="194" mass="22439">MLRFRQYTQQLLIERAEEVKTLVFNIQTHIPLSKKMMIRLKGGEAPEKYGIHITSIDNLDDLLRIQNSAKQISVMTNVGGAMESLLGGGVATEGGIWTIVHGYPVIESGSDFWSLQDTQGRRWVRIDNLKKQAERSQNEDYYESEIEKMHVEFHDLKREILLGAVKKFPKDLYMRNFAHIYENDDLAREKANKI</sequence>
<feature type="non-terminal residue" evidence="1">
    <location>
        <position position="194"/>
    </location>
</feature>
<gene>
    <name evidence="1" type="ORF">METZ01_LOCUS426273</name>
</gene>
<dbReference type="EMBL" id="UINC01169731">
    <property type="protein sequence ID" value="SVD73419.1"/>
    <property type="molecule type" value="Genomic_DNA"/>
</dbReference>
<accession>A0A382XRE5</accession>
<organism evidence="1">
    <name type="scientific">marine metagenome</name>
    <dbReference type="NCBI Taxonomy" id="408172"/>
    <lineage>
        <taxon>unclassified sequences</taxon>
        <taxon>metagenomes</taxon>
        <taxon>ecological metagenomes</taxon>
    </lineage>
</organism>
<name>A0A382XRE5_9ZZZZ</name>